<feature type="binding site" description="axial binding residue" evidence="6">
    <location>
        <position position="533"/>
    </location>
    <ligand>
        <name>heme</name>
        <dbReference type="ChEBI" id="CHEBI:30413"/>
    </ligand>
    <ligandPart>
        <name>Fe</name>
        <dbReference type="ChEBI" id="CHEBI:18248"/>
    </ligandPart>
</feature>
<protein>
    <submittedName>
        <fullName evidence="9">Cytochrome P450</fullName>
    </submittedName>
</protein>
<dbReference type="PANTHER" id="PTHR24305">
    <property type="entry name" value="CYTOCHROME P450"/>
    <property type="match status" value="1"/>
</dbReference>
<feature type="chain" id="PRO_5042935262" evidence="8">
    <location>
        <begin position="31"/>
        <end position="588"/>
    </location>
</feature>
<dbReference type="EMBL" id="MU853652">
    <property type="protein sequence ID" value="KAK4139716.1"/>
    <property type="molecule type" value="Genomic_DNA"/>
</dbReference>
<keyword evidence="3 6" id="KW-0349">Heme</keyword>
<evidence type="ECO:0000256" key="7">
    <source>
        <dbReference type="SAM" id="Coils"/>
    </source>
</evidence>
<dbReference type="GO" id="GO:0004497">
    <property type="term" value="F:monooxygenase activity"/>
    <property type="evidence" value="ECO:0007669"/>
    <property type="project" value="InterPro"/>
</dbReference>
<reference evidence="9" key="1">
    <citation type="journal article" date="2023" name="Mol. Phylogenet. Evol.">
        <title>Genome-scale phylogeny and comparative genomics of the fungal order Sordariales.</title>
        <authorList>
            <person name="Hensen N."/>
            <person name="Bonometti L."/>
            <person name="Westerberg I."/>
            <person name="Brannstrom I.O."/>
            <person name="Guillou S."/>
            <person name="Cros-Aarteil S."/>
            <person name="Calhoun S."/>
            <person name="Haridas S."/>
            <person name="Kuo A."/>
            <person name="Mondo S."/>
            <person name="Pangilinan J."/>
            <person name="Riley R."/>
            <person name="LaButti K."/>
            <person name="Andreopoulos B."/>
            <person name="Lipzen A."/>
            <person name="Chen C."/>
            <person name="Yan M."/>
            <person name="Daum C."/>
            <person name="Ng V."/>
            <person name="Clum A."/>
            <person name="Steindorff A."/>
            <person name="Ohm R.A."/>
            <person name="Martin F."/>
            <person name="Silar P."/>
            <person name="Natvig D.O."/>
            <person name="Lalanne C."/>
            <person name="Gautier V."/>
            <person name="Ament-Velasquez S.L."/>
            <person name="Kruys A."/>
            <person name="Hutchinson M.I."/>
            <person name="Powell A.J."/>
            <person name="Barry K."/>
            <person name="Miller A.N."/>
            <person name="Grigoriev I.V."/>
            <person name="Debuchy R."/>
            <person name="Gladieux P."/>
            <person name="Hiltunen Thoren M."/>
            <person name="Johannesson H."/>
        </authorList>
    </citation>
    <scope>NUCLEOTIDE SEQUENCE</scope>
    <source>
        <strain evidence="9">CBS 141.50</strain>
    </source>
</reference>
<evidence type="ECO:0000256" key="5">
    <source>
        <dbReference type="ARBA" id="ARBA00023004"/>
    </source>
</evidence>
<evidence type="ECO:0000313" key="9">
    <source>
        <dbReference type="EMBL" id="KAK4139716.1"/>
    </source>
</evidence>
<sequence length="588" mass="65895">MTMQKGCGVSILGLSLWRLYVALLPKPIAGIPYNHASARSLLGDIPGFMLAAWRTREPITWLLSQARATGSPISQIFLAPFGGRPFVTITDFRETQDILVRRGKEFDRSSVLTDTLGVALPHHHIVRKTDAVWRSQRRLLQDLMLPKFLHGIAAPNIYASVDQLVQLWGSKTEIASGRPFSPERDIYYAALDAVLEFGFGRNFTHRATQPQLDAMLKLGPEEVQKLRGEEAGSADTPVEFVNAPLHETIVAILDSGDIVEALQSSPFPRLGLWFQKTFTNFNKTWNTKNQFLEDEIRKAVDRMEKQDGEASDESWVMSAVDHIVHRERGFAEKEGRKADYWTPVIRDEVFGFVIAGHETVSTTMLWGLKLLGDNQDAQSTLRMALQSAHSAAMAEKRNPSAMEIAHTNIPYLDAAIEEILRCGPTVPGAMRECMVDTVILGHRIPKGTQVFLFNQGASFREPTLAVDEKDRSPSCQASAKERGVREWDPENMDAFRPERWLVQADGSSGERDGLVFDSAAGPTMPFSLGLRACWGRRLAYLEMRIMVTMLVWNFELLPCPPELSDYAAVDAMTHKPQRAFVRLQPVKH</sequence>
<dbReference type="RefSeq" id="XP_062633087.1">
    <property type="nucleotide sequence ID" value="XM_062784966.1"/>
</dbReference>
<feature type="signal peptide" evidence="8">
    <location>
        <begin position="1"/>
        <end position="30"/>
    </location>
</feature>
<dbReference type="SUPFAM" id="SSF48264">
    <property type="entry name" value="Cytochrome P450"/>
    <property type="match status" value="1"/>
</dbReference>
<keyword evidence="4 6" id="KW-0479">Metal-binding</keyword>
<dbReference type="GeneID" id="87821579"/>
<evidence type="ECO:0000256" key="1">
    <source>
        <dbReference type="ARBA" id="ARBA00001971"/>
    </source>
</evidence>
<name>A0AAN6ZJI5_9PEZI</name>
<dbReference type="InterPro" id="IPR001128">
    <property type="entry name" value="Cyt_P450"/>
</dbReference>
<gene>
    <name evidence="9" type="ORF">C8A04DRAFT_40504</name>
</gene>
<evidence type="ECO:0000256" key="8">
    <source>
        <dbReference type="SAM" id="SignalP"/>
    </source>
</evidence>
<comment type="cofactor">
    <cofactor evidence="1 6">
        <name>heme</name>
        <dbReference type="ChEBI" id="CHEBI:30413"/>
    </cofactor>
</comment>
<organism evidence="9 10">
    <name type="scientific">Dichotomopilus funicola</name>
    <dbReference type="NCBI Taxonomy" id="1934379"/>
    <lineage>
        <taxon>Eukaryota</taxon>
        <taxon>Fungi</taxon>
        <taxon>Dikarya</taxon>
        <taxon>Ascomycota</taxon>
        <taxon>Pezizomycotina</taxon>
        <taxon>Sordariomycetes</taxon>
        <taxon>Sordariomycetidae</taxon>
        <taxon>Sordariales</taxon>
        <taxon>Chaetomiaceae</taxon>
        <taxon>Dichotomopilus</taxon>
    </lineage>
</organism>
<dbReference type="GO" id="GO:0020037">
    <property type="term" value="F:heme binding"/>
    <property type="evidence" value="ECO:0007669"/>
    <property type="project" value="InterPro"/>
</dbReference>
<dbReference type="GO" id="GO:0016705">
    <property type="term" value="F:oxidoreductase activity, acting on paired donors, with incorporation or reduction of molecular oxygen"/>
    <property type="evidence" value="ECO:0007669"/>
    <property type="project" value="InterPro"/>
</dbReference>
<dbReference type="Proteomes" id="UP001302676">
    <property type="component" value="Unassembled WGS sequence"/>
</dbReference>
<evidence type="ECO:0000313" key="10">
    <source>
        <dbReference type="Proteomes" id="UP001302676"/>
    </source>
</evidence>
<dbReference type="InterPro" id="IPR036396">
    <property type="entry name" value="Cyt_P450_sf"/>
</dbReference>
<keyword evidence="10" id="KW-1185">Reference proteome</keyword>
<dbReference type="AlphaFoldDB" id="A0AAN6ZJI5"/>
<feature type="coiled-coil region" evidence="7">
    <location>
        <begin position="282"/>
        <end position="309"/>
    </location>
</feature>
<keyword evidence="5 6" id="KW-0408">Iron</keyword>
<dbReference type="InterPro" id="IPR050121">
    <property type="entry name" value="Cytochrome_P450_monoxygenase"/>
</dbReference>
<keyword evidence="8" id="KW-0732">Signal</keyword>
<dbReference type="PRINTS" id="PR00463">
    <property type="entry name" value="EP450I"/>
</dbReference>
<comment type="similarity">
    <text evidence="2">Belongs to the cytochrome P450 family.</text>
</comment>
<comment type="caution">
    <text evidence="9">The sequence shown here is derived from an EMBL/GenBank/DDBJ whole genome shotgun (WGS) entry which is preliminary data.</text>
</comment>
<evidence type="ECO:0000256" key="3">
    <source>
        <dbReference type="ARBA" id="ARBA00022617"/>
    </source>
</evidence>
<dbReference type="PRINTS" id="PR00385">
    <property type="entry name" value="P450"/>
</dbReference>
<proteinExistence type="inferred from homology"/>
<evidence type="ECO:0000256" key="6">
    <source>
        <dbReference type="PIRSR" id="PIRSR602401-1"/>
    </source>
</evidence>
<evidence type="ECO:0000256" key="4">
    <source>
        <dbReference type="ARBA" id="ARBA00022723"/>
    </source>
</evidence>
<accession>A0AAN6ZJI5</accession>
<keyword evidence="7" id="KW-0175">Coiled coil</keyword>
<dbReference type="PANTHER" id="PTHR24305:SF232">
    <property type="entry name" value="P450, PUTATIVE (EUROFUNG)-RELATED"/>
    <property type="match status" value="1"/>
</dbReference>
<dbReference type="Pfam" id="PF00067">
    <property type="entry name" value="p450"/>
    <property type="match status" value="2"/>
</dbReference>
<evidence type="ECO:0000256" key="2">
    <source>
        <dbReference type="ARBA" id="ARBA00010617"/>
    </source>
</evidence>
<dbReference type="GO" id="GO:0005506">
    <property type="term" value="F:iron ion binding"/>
    <property type="evidence" value="ECO:0007669"/>
    <property type="project" value="InterPro"/>
</dbReference>
<dbReference type="Gene3D" id="1.10.630.10">
    <property type="entry name" value="Cytochrome P450"/>
    <property type="match status" value="1"/>
</dbReference>
<dbReference type="InterPro" id="IPR002401">
    <property type="entry name" value="Cyt_P450_E_grp-I"/>
</dbReference>
<reference evidence="9" key="2">
    <citation type="submission" date="2023-05" db="EMBL/GenBank/DDBJ databases">
        <authorList>
            <consortium name="Lawrence Berkeley National Laboratory"/>
            <person name="Steindorff A."/>
            <person name="Hensen N."/>
            <person name="Bonometti L."/>
            <person name="Westerberg I."/>
            <person name="Brannstrom I.O."/>
            <person name="Guillou S."/>
            <person name="Cros-Aarteil S."/>
            <person name="Calhoun S."/>
            <person name="Haridas S."/>
            <person name="Kuo A."/>
            <person name="Mondo S."/>
            <person name="Pangilinan J."/>
            <person name="Riley R."/>
            <person name="Labutti K."/>
            <person name="Andreopoulos B."/>
            <person name="Lipzen A."/>
            <person name="Chen C."/>
            <person name="Yanf M."/>
            <person name="Daum C."/>
            <person name="Ng V."/>
            <person name="Clum A."/>
            <person name="Ohm R."/>
            <person name="Martin F."/>
            <person name="Silar P."/>
            <person name="Natvig D."/>
            <person name="Lalanne C."/>
            <person name="Gautier V."/>
            <person name="Ament-Velasquez S.L."/>
            <person name="Kruys A."/>
            <person name="Hutchinson M.I."/>
            <person name="Powell A.J."/>
            <person name="Barry K."/>
            <person name="Miller A.N."/>
            <person name="Grigoriev I.V."/>
            <person name="Debuchy R."/>
            <person name="Gladieux P."/>
            <person name="Thoren M.H."/>
            <person name="Johannesson H."/>
        </authorList>
    </citation>
    <scope>NUCLEOTIDE SEQUENCE</scope>
    <source>
        <strain evidence="9">CBS 141.50</strain>
    </source>
</reference>